<evidence type="ECO:0000256" key="3">
    <source>
        <dbReference type="RuleBase" id="RU362132"/>
    </source>
</evidence>
<keyword evidence="7" id="KW-0436">Ligase</keyword>
<dbReference type="Pfam" id="PF00205">
    <property type="entry name" value="TPP_enzyme_M"/>
    <property type="match status" value="1"/>
</dbReference>
<dbReference type="NCBIfam" id="NF008431">
    <property type="entry name" value="PRK11269.1"/>
    <property type="match status" value="1"/>
</dbReference>
<comment type="caution">
    <text evidence="7">The sequence shown here is derived from an EMBL/GenBank/DDBJ whole genome shotgun (WGS) entry which is preliminary data.</text>
</comment>
<dbReference type="Gene3D" id="3.40.50.1220">
    <property type="entry name" value="TPP-binding domain"/>
    <property type="match status" value="1"/>
</dbReference>
<name>A0A2W5QD96_VARPD</name>
<dbReference type="Proteomes" id="UP000249135">
    <property type="component" value="Unassembled WGS sequence"/>
</dbReference>
<dbReference type="PANTHER" id="PTHR18968">
    <property type="entry name" value="THIAMINE PYROPHOSPHATE ENZYMES"/>
    <property type="match status" value="1"/>
</dbReference>
<dbReference type="InterPro" id="IPR029035">
    <property type="entry name" value="DHS-like_NAD/FAD-binding_dom"/>
</dbReference>
<dbReference type="SUPFAM" id="SSF52467">
    <property type="entry name" value="DHS-like NAD/FAD-binding domain"/>
    <property type="match status" value="1"/>
</dbReference>
<evidence type="ECO:0000313" key="8">
    <source>
        <dbReference type="Proteomes" id="UP000249135"/>
    </source>
</evidence>
<dbReference type="Pfam" id="PF02775">
    <property type="entry name" value="TPP_enzyme_C"/>
    <property type="match status" value="1"/>
</dbReference>
<dbReference type="GO" id="GO:0009099">
    <property type="term" value="P:L-valine biosynthetic process"/>
    <property type="evidence" value="ECO:0007669"/>
    <property type="project" value="TreeGrafter"/>
</dbReference>
<dbReference type="FunFam" id="3.40.50.1220:FF:000008">
    <property type="entry name" value="Acetolactate synthase"/>
    <property type="match status" value="1"/>
</dbReference>
<dbReference type="NCBIfam" id="TIGR01504">
    <property type="entry name" value="glyox_carbo_lig"/>
    <property type="match status" value="1"/>
</dbReference>
<gene>
    <name evidence="7" type="primary">gcl</name>
    <name evidence="7" type="ORF">DI563_10325</name>
</gene>
<dbReference type="InterPro" id="IPR029061">
    <property type="entry name" value="THDP-binding"/>
</dbReference>
<dbReference type="SUPFAM" id="SSF52518">
    <property type="entry name" value="Thiamin diphosphate-binding fold (THDP-binding)"/>
    <property type="match status" value="2"/>
</dbReference>
<dbReference type="InterPro" id="IPR045229">
    <property type="entry name" value="TPP_enz"/>
</dbReference>
<dbReference type="Pfam" id="PF02776">
    <property type="entry name" value="TPP_enzyme_N"/>
    <property type="match status" value="1"/>
</dbReference>
<dbReference type="GO" id="GO:0016874">
    <property type="term" value="F:ligase activity"/>
    <property type="evidence" value="ECO:0007669"/>
    <property type="project" value="UniProtKB-KW"/>
</dbReference>
<keyword evidence="2 3" id="KW-0786">Thiamine pyrophosphate</keyword>
<dbReference type="InterPro" id="IPR006397">
    <property type="entry name" value="Glyox_carbo_lig"/>
</dbReference>
<dbReference type="GO" id="GO:0009097">
    <property type="term" value="P:isoleucine biosynthetic process"/>
    <property type="evidence" value="ECO:0007669"/>
    <property type="project" value="TreeGrafter"/>
</dbReference>
<dbReference type="InterPro" id="IPR012000">
    <property type="entry name" value="Thiamin_PyroP_enz_cen_dom"/>
</dbReference>
<sequence>MAKMTAAQAAVLVMEKEGVTQAFGVPGAAINPLYAALRTHGTIAHILARHVEGASHMAEGYTRAVAGNIGVCIGTSGPAGTDMITGLYSAWADSIPILCITGQAPRARLYKEDFQAVDIETISKPVTKWSVTVREPGQVPQVFQQAFHLMRSGRPGPVLIDLPFDVQMAQIEFDIDTYEPLPVYKPAATRAQVEKAMAMLNAAERPLIVAGGGIVNADASDLLVRFAEATGVPVIPTLMGWGTMADDHPLMAGMCGLQTSHRYGNATMLASDFVLGIGNRWANRHTGSVDVYTRGRTFVHVDIEPTQIGRVFTPDYGIVSDARAALALFVEVAEAMKAAGRLPDRSAWAGECRERKRTMLRKTNFDTMPMKPQRVYQCMNNNFDRDTCYVSTIGLSQIAAAQFLHVYQPRHWINCGQAGPLGWTIPAALGVRAADPTRKLVALSGDYDFQFMIEELAVGAQFKLPYIHIVVNNSYLGLIRQAQRGFDMDYCVQLAFENINAGPDAGVERNYGVDHMKVVEGLGCKAIRVHRQEEMQPAIRRAEALMAEHQVPVVIEVMLERVTNIAMGTEIDAINEFEPLAEGTADAPTAIAAAMLD</sequence>
<dbReference type="GO" id="GO:0009028">
    <property type="term" value="F:tartronate-semialdehyde synthase activity"/>
    <property type="evidence" value="ECO:0007669"/>
    <property type="project" value="InterPro"/>
</dbReference>
<feature type="domain" description="Thiamine pyrophosphate enzyme N-terminal TPP-binding" evidence="6">
    <location>
        <begin position="4"/>
        <end position="119"/>
    </location>
</feature>
<dbReference type="InterPro" id="IPR012001">
    <property type="entry name" value="Thiamin_PyroP_enz_TPP-bd_dom"/>
</dbReference>
<dbReference type="GO" id="GO:0009436">
    <property type="term" value="P:glyoxylate catabolic process"/>
    <property type="evidence" value="ECO:0007669"/>
    <property type="project" value="InterPro"/>
</dbReference>
<comment type="similarity">
    <text evidence="1 3">Belongs to the TPP enzyme family.</text>
</comment>
<proteinExistence type="inferred from homology"/>
<evidence type="ECO:0000256" key="2">
    <source>
        <dbReference type="ARBA" id="ARBA00023052"/>
    </source>
</evidence>
<dbReference type="CDD" id="cd07035">
    <property type="entry name" value="TPP_PYR_POX_like"/>
    <property type="match status" value="1"/>
</dbReference>
<dbReference type="GO" id="GO:0030976">
    <property type="term" value="F:thiamine pyrophosphate binding"/>
    <property type="evidence" value="ECO:0007669"/>
    <property type="project" value="InterPro"/>
</dbReference>
<evidence type="ECO:0000259" key="5">
    <source>
        <dbReference type="Pfam" id="PF02775"/>
    </source>
</evidence>
<feature type="domain" description="Thiamine pyrophosphate enzyme central" evidence="4">
    <location>
        <begin position="193"/>
        <end position="327"/>
    </location>
</feature>
<evidence type="ECO:0000259" key="4">
    <source>
        <dbReference type="Pfam" id="PF00205"/>
    </source>
</evidence>
<evidence type="ECO:0000256" key="1">
    <source>
        <dbReference type="ARBA" id="ARBA00007812"/>
    </source>
</evidence>
<dbReference type="GO" id="GO:0050660">
    <property type="term" value="F:flavin adenine dinucleotide binding"/>
    <property type="evidence" value="ECO:0007669"/>
    <property type="project" value="TreeGrafter"/>
</dbReference>
<dbReference type="InterPro" id="IPR011766">
    <property type="entry name" value="TPP_enzyme_TPP-bd"/>
</dbReference>
<feature type="domain" description="Thiamine pyrophosphate enzyme TPP-binding" evidence="5">
    <location>
        <begin position="393"/>
        <end position="557"/>
    </location>
</feature>
<dbReference type="AlphaFoldDB" id="A0A2W5QD96"/>
<reference evidence="7 8" key="1">
    <citation type="submission" date="2017-08" db="EMBL/GenBank/DDBJ databases">
        <title>Infants hospitalized years apart are colonized by the same room-sourced microbial strains.</title>
        <authorList>
            <person name="Brooks B."/>
            <person name="Olm M.R."/>
            <person name="Firek B.A."/>
            <person name="Baker R."/>
            <person name="Thomas B.C."/>
            <person name="Morowitz M.J."/>
            <person name="Banfield J.F."/>
        </authorList>
    </citation>
    <scope>NUCLEOTIDE SEQUENCE [LARGE SCALE GENOMIC DNA]</scope>
    <source>
        <strain evidence="7">S2_005_003_R2_41</strain>
    </source>
</reference>
<dbReference type="PANTHER" id="PTHR18968:SF14">
    <property type="entry name" value="GLYOXYLATE CARBOLIGASE"/>
    <property type="match status" value="1"/>
</dbReference>
<dbReference type="EMBL" id="QFPP01000098">
    <property type="protein sequence ID" value="PZQ75178.1"/>
    <property type="molecule type" value="Genomic_DNA"/>
</dbReference>
<accession>A0A2W5QD96</accession>
<dbReference type="Gene3D" id="3.40.50.970">
    <property type="match status" value="2"/>
</dbReference>
<dbReference type="FunFam" id="3.40.50.970:FF:000007">
    <property type="entry name" value="Acetolactate synthase"/>
    <property type="match status" value="1"/>
</dbReference>
<dbReference type="GO" id="GO:0005948">
    <property type="term" value="C:acetolactate synthase complex"/>
    <property type="evidence" value="ECO:0007669"/>
    <property type="project" value="TreeGrafter"/>
</dbReference>
<dbReference type="GO" id="GO:0000287">
    <property type="term" value="F:magnesium ion binding"/>
    <property type="evidence" value="ECO:0007669"/>
    <property type="project" value="InterPro"/>
</dbReference>
<evidence type="ECO:0000259" key="6">
    <source>
        <dbReference type="Pfam" id="PF02776"/>
    </source>
</evidence>
<organism evidence="7 8">
    <name type="scientific">Variovorax paradoxus</name>
    <dbReference type="NCBI Taxonomy" id="34073"/>
    <lineage>
        <taxon>Bacteria</taxon>
        <taxon>Pseudomonadati</taxon>
        <taxon>Pseudomonadota</taxon>
        <taxon>Betaproteobacteria</taxon>
        <taxon>Burkholderiales</taxon>
        <taxon>Comamonadaceae</taxon>
        <taxon>Variovorax</taxon>
    </lineage>
</organism>
<protein>
    <submittedName>
        <fullName evidence="7">Glyoxylate carboligase</fullName>
    </submittedName>
</protein>
<evidence type="ECO:0000313" key="7">
    <source>
        <dbReference type="EMBL" id="PZQ75178.1"/>
    </source>
</evidence>